<protein>
    <submittedName>
        <fullName evidence="1">Uncharacterized protein</fullName>
    </submittedName>
</protein>
<evidence type="ECO:0000313" key="1">
    <source>
        <dbReference type="EMBL" id="SBV36867.1"/>
    </source>
</evidence>
<organism evidence="1">
    <name type="scientific">uncultured Stenotrophomonas sp</name>
    <dbReference type="NCBI Taxonomy" id="165438"/>
    <lineage>
        <taxon>Bacteria</taxon>
        <taxon>Pseudomonadati</taxon>
        <taxon>Pseudomonadota</taxon>
        <taxon>Gammaproteobacteria</taxon>
        <taxon>Lysobacterales</taxon>
        <taxon>Lysobacteraceae</taxon>
        <taxon>Stenotrophomonas</taxon>
        <taxon>environmental samples</taxon>
    </lineage>
</organism>
<name>A0A1Y5Q989_9GAMM</name>
<proteinExistence type="predicted"/>
<sequence length="292" mass="30733">MRERRGRRPRRVLVVVGSGRRIAGVDAAMRLHQDACDARGLFFGPQALAIQQRVFQLLHRLAHRRRDGGLGQAPRAVAGAGLRGIDHFAVGVDLFAAGVGDRIALAAAVVFGGDQAHVLQQCQRRVDHAGAGCIGAVEQLADQLDQLVAVARLLFDQCQQQQAQVAAAQWPARAAIAAAAPASATPAAPRMGAAVAVFAVFPVATLHAQAMPVRAVVSLVAATGAAGGVPVRARTWIVGARFGIAGMRPVERMSFGAEEGMCVMVMMGCSVLHFRYIDLCGGKDISKTRETP</sequence>
<gene>
    <name evidence="1" type="ORF">STPYR_11797</name>
</gene>
<reference evidence="1" key="1">
    <citation type="submission" date="2016-03" db="EMBL/GenBank/DDBJ databases">
        <authorList>
            <person name="Ploux O."/>
        </authorList>
    </citation>
    <scope>NUCLEOTIDE SEQUENCE</scope>
    <source>
        <strain evidence="1">UC10</strain>
    </source>
</reference>
<dbReference type="EMBL" id="FLTS01000001">
    <property type="protein sequence ID" value="SBV36867.1"/>
    <property type="molecule type" value="Genomic_DNA"/>
</dbReference>
<accession>A0A1Y5Q989</accession>
<dbReference type="AlphaFoldDB" id="A0A1Y5Q989"/>